<feature type="domain" description="CBS" evidence="5">
    <location>
        <begin position="311"/>
        <end position="371"/>
    </location>
</feature>
<dbReference type="InterPro" id="IPR045095">
    <property type="entry name" value="ACDP"/>
</dbReference>
<organism evidence="7 8">
    <name type="scientific">Rhynchosporium agropyri</name>
    <dbReference type="NCBI Taxonomy" id="914238"/>
    <lineage>
        <taxon>Eukaryota</taxon>
        <taxon>Fungi</taxon>
        <taxon>Dikarya</taxon>
        <taxon>Ascomycota</taxon>
        <taxon>Pezizomycotina</taxon>
        <taxon>Leotiomycetes</taxon>
        <taxon>Helotiales</taxon>
        <taxon>Ploettnerulaceae</taxon>
        <taxon>Rhynchosporium</taxon>
    </lineage>
</organism>
<keyword evidence="3 4" id="KW-0472">Membrane</keyword>
<dbReference type="Gene3D" id="3.10.580.10">
    <property type="entry name" value="CBS-domain"/>
    <property type="match status" value="1"/>
</dbReference>
<keyword evidence="1" id="KW-0677">Repeat</keyword>
<protein>
    <recommendedName>
        <fullName evidence="9">DUF21-domain-containing protein</fullName>
    </recommendedName>
</protein>
<reference evidence="8" key="1">
    <citation type="submission" date="2016-03" db="EMBL/GenBank/DDBJ databases">
        <authorList>
            <person name="Guldener U."/>
        </authorList>
    </citation>
    <scope>NUCLEOTIDE SEQUENCE [LARGE SCALE GENOMIC DNA]</scope>
    <source>
        <strain evidence="8">04CH-RAC-A.6.1</strain>
    </source>
</reference>
<dbReference type="SUPFAM" id="SSF54631">
    <property type="entry name" value="CBS-domain pair"/>
    <property type="match status" value="1"/>
</dbReference>
<accession>A0A1E1KFN0</accession>
<keyword evidence="2" id="KW-0129">CBS domain</keyword>
<keyword evidence="8" id="KW-1185">Reference proteome</keyword>
<feature type="transmembrane region" description="Helical" evidence="4">
    <location>
        <begin position="41"/>
        <end position="68"/>
    </location>
</feature>
<dbReference type="InterPro" id="IPR002550">
    <property type="entry name" value="CNNM"/>
</dbReference>
<evidence type="ECO:0000256" key="2">
    <source>
        <dbReference type="PROSITE-ProRule" id="PRU00703"/>
    </source>
</evidence>
<keyword evidence="3 4" id="KW-1133">Transmembrane helix</keyword>
<evidence type="ECO:0008006" key="9">
    <source>
        <dbReference type="Google" id="ProtNLM"/>
    </source>
</evidence>
<keyword evidence="3 4" id="KW-0812">Transmembrane</keyword>
<sequence length="376" mass="41370">MPSIAFGGTSNVASSEMKLLVRDAVKGLVKRPEVRDATSKLIYHFLNGALSVLLLILGGTFAGLTLAFMGQDQICLQVIAGSGTAKERRNARKVLNVLQRGRHWVLVSLLLGNVITNETLPIILDQDVKGGLFAIATSTVLIVIFGEIIPQSFCAKHGLSIGAFSSRYVIWLIYVLFPIAYPISKVLDRLLGQSHGTIFNREGLKTLVALHERLSFSPTDRLNREEVTVIATIIDMNAKPTSSIMTPISKAFVLGFDTILNDMTRYNILTSGFGCIPVHLQDHPTSFVGVLSTRSLVALNFQEDVTVGQLPLELLHVVRPDISCQQLFRVFRDRSVHMALVTEKGTIHGEPLGIITARDVMDELIRDPVAFKEEEE</sequence>
<evidence type="ECO:0000256" key="4">
    <source>
        <dbReference type="SAM" id="Phobius"/>
    </source>
</evidence>
<dbReference type="Pfam" id="PF01595">
    <property type="entry name" value="CNNM"/>
    <property type="match status" value="1"/>
</dbReference>
<dbReference type="PROSITE" id="PS51846">
    <property type="entry name" value="CNNM"/>
    <property type="match status" value="1"/>
</dbReference>
<dbReference type="PANTHER" id="PTHR12064">
    <property type="entry name" value="METAL TRANSPORTER CNNM"/>
    <property type="match status" value="1"/>
</dbReference>
<evidence type="ECO:0000313" key="7">
    <source>
        <dbReference type="EMBL" id="CZS95564.1"/>
    </source>
</evidence>
<gene>
    <name evidence="7" type="ORF">RAG0_05160</name>
</gene>
<evidence type="ECO:0000256" key="3">
    <source>
        <dbReference type="PROSITE-ProRule" id="PRU01193"/>
    </source>
</evidence>
<proteinExistence type="predicted"/>
<dbReference type="PANTHER" id="PTHR12064:SF97">
    <property type="entry name" value="METAL TRANSPORTER CNNM-5"/>
    <property type="match status" value="1"/>
</dbReference>
<dbReference type="GO" id="GO:0030026">
    <property type="term" value="P:intracellular manganese ion homeostasis"/>
    <property type="evidence" value="ECO:0007669"/>
    <property type="project" value="TreeGrafter"/>
</dbReference>
<evidence type="ECO:0000259" key="6">
    <source>
        <dbReference type="PROSITE" id="PS51846"/>
    </source>
</evidence>
<dbReference type="AlphaFoldDB" id="A0A1E1KFN0"/>
<dbReference type="PROSITE" id="PS51371">
    <property type="entry name" value="CBS"/>
    <property type="match status" value="1"/>
</dbReference>
<dbReference type="GO" id="GO:0010960">
    <property type="term" value="P:magnesium ion homeostasis"/>
    <property type="evidence" value="ECO:0007669"/>
    <property type="project" value="InterPro"/>
</dbReference>
<evidence type="ECO:0000259" key="5">
    <source>
        <dbReference type="PROSITE" id="PS51371"/>
    </source>
</evidence>
<dbReference type="GO" id="GO:0005737">
    <property type="term" value="C:cytoplasm"/>
    <property type="evidence" value="ECO:0007669"/>
    <property type="project" value="TreeGrafter"/>
</dbReference>
<dbReference type="Proteomes" id="UP000178912">
    <property type="component" value="Unassembled WGS sequence"/>
</dbReference>
<dbReference type="InterPro" id="IPR046342">
    <property type="entry name" value="CBS_dom_sf"/>
</dbReference>
<evidence type="ECO:0000313" key="8">
    <source>
        <dbReference type="Proteomes" id="UP000178912"/>
    </source>
</evidence>
<dbReference type="EMBL" id="FJUX01000022">
    <property type="protein sequence ID" value="CZS95564.1"/>
    <property type="molecule type" value="Genomic_DNA"/>
</dbReference>
<dbReference type="InterPro" id="IPR000644">
    <property type="entry name" value="CBS_dom"/>
</dbReference>
<dbReference type="Pfam" id="PF00571">
    <property type="entry name" value="CBS"/>
    <property type="match status" value="1"/>
</dbReference>
<evidence type="ECO:0000256" key="1">
    <source>
        <dbReference type="ARBA" id="ARBA00022737"/>
    </source>
</evidence>
<dbReference type="GO" id="GO:0016020">
    <property type="term" value="C:membrane"/>
    <property type="evidence" value="ECO:0007669"/>
    <property type="project" value="UniProtKB-UniRule"/>
</dbReference>
<dbReference type="OrthoDB" id="5353557at2759"/>
<name>A0A1E1KFN0_9HELO</name>
<feature type="transmembrane region" description="Helical" evidence="4">
    <location>
        <begin position="161"/>
        <end position="181"/>
    </location>
</feature>
<feature type="transmembrane region" description="Helical" evidence="4">
    <location>
        <begin position="130"/>
        <end position="149"/>
    </location>
</feature>
<feature type="domain" description="CNNM transmembrane" evidence="6">
    <location>
        <begin position="40"/>
        <end position="226"/>
    </location>
</feature>